<proteinExistence type="predicted"/>
<dbReference type="EMBL" id="FJVC01000058">
    <property type="protein sequence ID" value="CZT41855.1"/>
    <property type="molecule type" value="Genomic_DNA"/>
</dbReference>
<dbReference type="Proteomes" id="UP000177625">
    <property type="component" value="Unassembled WGS sequence"/>
</dbReference>
<accession>A0A1E1LZY8</accession>
<sequence>MLILSYLTLQYCTVPYLVQYSTYIHNIEVALVGTTVLGHETNEGHLEECYHRSFGRFIRYFYLPPYHMSLPIMSSKATPESRRHNPTSTLDLVLVLVLVLVLLPSSPRHSGIRAAKAKRNFQWHRILLR</sequence>
<evidence type="ECO:0000313" key="1">
    <source>
        <dbReference type="EMBL" id="CZT41855.1"/>
    </source>
</evidence>
<dbReference type="AlphaFoldDB" id="A0A1E1LZY8"/>
<organism evidence="1 2">
    <name type="scientific">Rhynchosporium secalis</name>
    <name type="common">Barley scald fungus</name>
    <dbReference type="NCBI Taxonomy" id="38038"/>
    <lineage>
        <taxon>Eukaryota</taxon>
        <taxon>Fungi</taxon>
        <taxon>Dikarya</taxon>
        <taxon>Ascomycota</taxon>
        <taxon>Pezizomycotina</taxon>
        <taxon>Leotiomycetes</taxon>
        <taxon>Helotiales</taxon>
        <taxon>Ploettnerulaceae</taxon>
        <taxon>Rhynchosporium</taxon>
    </lineage>
</organism>
<evidence type="ECO:0000313" key="2">
    <source>
        <dbReference type="Proteomes" id="UP000177625"/>
    </source>
</evidence>
<reference evidence="2" key="1">
    <citation type="submission" date="2016-03" db="EMBL/GenBank/DDBJ databases">
        <authorList>
            <person name="Guldener U."/>
        </authorList>
    </citation>
    <scope>NUCLEOTIDE SEQUENCE [LARGE SCALE GENOMIC DNA]</scope>
</reference>
<name>A0A1E1LZY8_RHYSE</name>
<keyword evidence="2" id="KW-1185">Reference proteome</keyword>
<protein>
    <submittedName>
        <fullName evidence="1">Uncharacterized protein</fullName>
    </submittedName>
</protein>
<gene>
    <name evidence="1" type="ORF">RSE6_01656</name>
</gene>